<dbReference type="RefSeq" id="WP_009532028.1">
    <property type="nucleotide sequence ID" value="NZ_JH590861.1"/>
</dbReference>
<dbReference type="Proteomes" id="UP000018466">
    <property type="component" value="Unassembled WGS sequence"/>
</dbReference>
<dbReference type="GeneID" id="86939990"/>
<keyword evidence="3" id="KW-1185">Reference proteome</keyword>
<dbReference type="Pfam" id="PF20069">
    <property type="entry name" value="DUF6465"/>
    <property type="match status" value="1"/>
</dbReference>
<reference evidence="2 3" key="1">
    <citation type="submission" date="2011-10" db="EMBL/GenBank/DDBJ databases">
        <title>The Genome Sequence of Lachnospiraceae bacterium ACC2.</title>
        <authorList>
            <consortium name="The Broad Institute Genome Sequencing Platform"/>
            <person name="Earl A."/>
            <person name="Ward D."/>
            <person name="Feldgarden M."/>
            <person name="Gevers D."/>
            <person name="Sizova M."/>
            <person name="Hazen A."/>
            <person name="Epstein S."/>
            <person name="Young S.K."/>
            <person name="Zeng Q."/>
            <person name="Gargeya S."/>
            <person name="Fitzgerald M."/>
            <person name="Haas B."/>
            <person name="Abouelleil A."/>
            <person name="Alvarado L."/>
            <person name="Arachchi H.M."/>
            <person name="Berlin A."/>
            <person name="Brown A."/>
            <person name="Chapman S.B."/>
            <person name="Chen Z."/>
            <person name="Dunbar C."/>
            <person name="Freedman E."/>
            <person name="Gearin G."/>
            <person name="Goldberg J."/>
            <person name="Griggs A."/>
            <person name="Gujja S."/>
            <person name="Heiman D."/>
            <person name="Howarth C."/>
            <person name="Larson L."/>
            <person name="Lui A."/>
            <person name="MacDonald P.J.P."/>
            <person name="Montmayeur A."/>
            <person name="Murphy C."/>
            <person name="Neiman D."/>
            <person name="Pearson M."/>
            <person name="Priest M."/>
            <person name="Roberts A."/>
            <person name="Saif S."/>
            <person name="Shea T."/>
            <person name="Shenoy N."/>
            <person name="Sisk P."/>
            <person name="Stolte C."/>
            <person name="Sykes S."/>
            <person name="Wortman J."/>
            <person name="Nusbaum C."/>
            <person name="Birren B."/>
        </authorList>
    </citation>
    <scope>NUCLEOTIDE SEQUENCE [LARGE SCALE GENOMIC DNA]</scope>
    <source>
        <strain evidence="2 3">ACC2</strain>
    </source>
</reference>
<sequence length="154" mass="16825">MASKKGQREEKVEELKKSVEDLKEPVKAFAERVKSAVGSEAKSFAEDAKELGKEAKKQGSKVKEGVEKASKTVKSRAKKVGATLSGKETVVKVFVEFEGRQLAVEELTARAKEAYLAENPAAEIESLELYVKPEENAAYYVVNGDASPSYRLAL</sequence>
<protein>
    <submittedName>
        <fullName evidence="2">Uncharacterized protein</fullName>
    </submittedName>
</protein>
<comment type="caution">
    <text evidence="2">The sequence shown here is derived from an EMBL/GenBank/DDBJ whole genome shotgun (WGS) entry which is preliminary data.</text>
</comment>
<evidence type="ECO:0000256" key="1">
    <source>
        <dbReference type="SAM" id="MobiDB-lite"/>
    </source>
</evidence>
<feature type="region of interest" description="Disordered" evidence="1">
    <location>
        <begin position="48"/>
        <end position="68"/>
    </location>
</feature>
<organism evidence="2 3">
    <name type="scientific">Stomatobaculum longum</name>
    <dbReference type="NCBI Taxonomy" id="796942"/>
    <lineage>
        <taxon>Bacteria</taxon>
        <taxon>Bacillati</taxon>
        <taxon>Bacillota</taxon>
        <taxon>Clostridia</taxon>
        <taxon>Lachnospirales</taxon>
        <taxon>Lachnospiraceae</taxon>
        <taxon>Stomatobaculum</taxon>
    </lineage>
</organism>
<evidence type="ECO:0000313" key="3">
    <source>
        <dbReference type="Proteomes" id="UP000018466"/>
    </source>
</evidence>
<dbReference type="InterPro" id="IPR046313">
    <property type="entry name" value="DUF6465"/>
</dbReference>
<gene>
    <name evidence="2" type="ORF">HMPREF9623_00193</name>
</gene>
<dbReference type="EMBL" id="AGEL01000003">
    <property type="protein sequence ID" value="EHO18009.1"/>
    <property type="molecule type" value="Genomic_DNA"/>
</dbReference>
<proteinExistence type="predicted"/>
<evidence type="ECO:0000313" key="2">
    <source>
        <dbReference type="EMBL" id="EHO18009.1"/>
    </source>
</evidence>
<accession>A0AA36Y6D4</accession>
<name>A0AA36Y6D4_9FIRM</name>
<dbReference type="AlphaFoldDB" id="A0AA36Y6D4"/>